<comment type="caution">
    <text evidence="11">The sequence shown here is derived from an EMBL/GenBank/DDBJ whole genome shotgun (WGS) entry which is preliminary data.</text>
</comment>
<feature type="transmembrane region" description="Helical" evidence="8">
    <location>
        <begin position="72"/>
        <end position="90"/>
    </location>
</feature>
<dbReference type="Gene3D" id="3.40.50.300">
    <property type="entry name" value="P-loop containing nucleotide triphosphate hydrolases"/>
    <property type="match status" value="1"/>
</dbReference>
<evidence type="ECO:0000313" key="11">
    <source>
        <dbReference type="EMBL" id="THV64096.1"/>
    </source>
</evidence>
<dbReference type="PANTHER" id="PTHR24223:SF345">
    <property type="entry name" value="ABC MULTIDRUG TRANSPORTER (EUROFUNG)"/>
    <property type="match status" value="1"/>
</dbReference>
<dbReference type="InterPro" id="IPR011527">
    <property type="entry name" value="ABC1_TM_dom"/>
</dbReference>
<dbReference type="Proteomes" id="UP000304951">
    <property type="component" value="Unassembled WGS sequence"/>
</dbReference>
<evidence type="ECO:0000256" key="7">
    <source>
        <dbReference type="ARBA" id="ARBA00023136"/>
    </source>
</evidence>
<dbReference type="PROSITE" id="PS00211">
    <property type="entry name" value="ABC_TRANSPORTER_1"/>
    <property type="match status" value="1"/>
</dbReference>
<evidence type="ECO:0000256" key="5">
    <source>
        <dbReference type="ARBA" id="ARBA00022840"/>
    </source>
</evidence>
<dbReference type="InterPro" id="IPR027417">
    <property type="entry name" value="P-loop_NTPase"/>
</dbReference>
<dbReference type="AlphaFoldDB" id="A0A4V4HYA2"/>
<keyword evidence="7 8" id="KW-0472">Membrane</keyword>
<evidence type="ECO:0000256" key="1">
    <source>
        <dbReference type="ARBA" id="ARBA00004141"/>
    </source>
</evidence>
<feature type="transmembrane region" description="Helical" evidence="8">
    <location>
        <begin position="133"/>
        <end position="154"/>
    </location>
</feature>
<evidence type="ECO:0000256" key="3">
    <source>
        <dbReference type="ARBA" id="ARBA00022692"/>
    </source>
</evidence>
<feature type="transmembrane region" description="Helical" evidence="8">
    <location>
        <begin position="270"/>
        <end position="290"/>
    </location>
</feature>
<keyword evidence="4" id="KW-0547">Nucleotide-binding</keyword>
<gene>
    <name evidence="11" type="ORF">D6D28_10165</name>
</gene>
<dbReference type="PROSITE" id="PS50929">
    <property type="entry name" value="ABC_TM1F"/>
    <property type="match status" value="1"/>
</dbReference>
<dbReference type="Gene3D" id="1.20.1560.10">
    <property type="entry name" value="ABC transporter type 1, transmembrane domain"/>
    <property type="match status" value="1"/>
</dbReference>
<feature type="transmembrane region" description="Helical" evidence="8">
    <location>
        <begin position="160"/>
        <end position="178"/>
    </location>
</feature>
<dbReference type="GO" id="GO:0140359">
    <property type="term" value="F:ABC-type transporter activity"/>
    <property type="evidence" value="ECO:0007669"/>
    <property type="project" value="InterPro"/>
</dbReference>
<dbReference type="GO" id="GO:0005524">
    <property type="term" value="F:ATP binding"/>
    <property type="evidence" value="ECO:0007669"/>
    <property type="project" value="UniProtKB-KW"/>
</dbReference>
<evidence type="ECO:0000256" key="2">
    <source>
        <dbReference type="ARBA" id="ARBA00022448"/>
    </source>
</evidence>
<protein>
    <submittedName>
        <fullName evidence="11">Multidrug resistance-like protein</fullName>
    </submittedName>
</protein>
<keyword evidence="6 8" id="KW-1133">Transmembrane helix</keyword>
<dbReference type="GO" id="GO:0016020">
    <property type="term" value="C:membrane"/>
    <property type="evidence" value="ECO:0007669"/>
    <property type="project" value="UniProtKB-SubCell"/>
</dbReference>
<dbReference type="PANTHER" id="PTHR24223">
    <property type="entry name" value="ATP-BINDING CASSETTE SUB-FAMILY C"/>
    <property type="match status" value="1"/>
</dbReference>
<dbReference type="GO" id="GO:0016887">
    <property type="term" value="F:ATP hydrolysis activity"/>
    <property type="evidence" value="ECO:0007669"/>
    <property type="project" value="InterPro"/>
</dbReference>
<name>A0A4V4HYA2_AURPU</name>
<proteinExistence type="predicted"/>
<dbReference type="SUPFAM" id="SSF52540">
    <property type="entry name" value="P-loop containing nucleoside triphosphate hydrolases"/>
    <property type="match status" value="1"/>
</dbReference>
<dbReference type="InterPro" id="IPR036640">
    <property type="entry name" value="ABC1_TM_sf"/>
</dbReference>
<evidence type="ECO:0000256" key="4">
    <source>
        <dbReference type="ARBA" id="ARBA00022741"/>
    </source>
</evidence>
<dbReference type="InterPro" id="IPR017871">
    <property type="entry name" value="ABC_transporter-like_CS"/>
</dbReference>
<evidence type="ECO:0000259" key="10">
    <source>
        <dbReference type="PROSITE" id="PS50929"/>
    </source>
</evidence>
<feature type="transmembrane region" description="Helical" evidence="8">
    <location>
        <begin position="469"/>
        <end position="490"/>
    </location>
</feature>
<dbReference type="EMBL" id="QZAF01000940">
    <property type="protein sequence ID" value="THV64096.1"/>
    <property type="molecule type" value="Genomic_DNA"/>
</dbReference>
<keyword evidence="2" id="KW-0813">Transport</keyword>
<comment type="subcellular location">
    <subcellularLocation>
        <location evidence="1">Membrane</location>
        <topology evidence="1">Multi-pass membrane protein</topology>
    </subcellularLocation>
</comment>
<organism evidence="11 12">
    <name type="scientific">Aureobasidium pullulans</name>
    <name type="common">Black yeast</name>
    <name type="synonym">Pullularia pullulans</name>
    <dbReference type="NCBI Taxonomy" id="5580"/>
    <lineage>
        <taxon>Eukaryota</taxon>
        <taxon>Fungi</taxon>
        <taxon>Dikarya</taxon>
        <taxon>Ascomycota</taxon>
        <taxon>Pezizomycotina</taxon>
        <taxon>Dothideomycetes</taxon>
        <taxon>Dothideomycetidae</taxon>
        <taxon>Dothideales</taxon>
        <taxon>Saccotheciaceae</taxon>
        <taxon>Aureobasidium</taxon>
    </lineage>
</organism>
<evidence type="ECO:0000259" key="9">
    <source>
        <dbReference type="PROSITE" id="PS50893"/>
    </source>
</evidence>
<feature type="transmembrane region" description="Helical" evidence="8">
    <location>
        <begin position="34"/>
        <end position="52"/>
    </location>
</feature>
<evidence type="ECO:0000313" key="12">
    <source>
        <dbReference type="Proteomes" id="UP000304951"/>
    </source>
</evidence>
<feature type="transmembrane region" description="Helical" evidence="8">
    <location>
        <begin position="310"/>
        <end position="331"/>
    </location>
</feature>
<dbReference type="PROSITE" id="PS50893">
    <property type="entry name" value="ABC_TRANSPORTER_2"/>
    <property type="match status" value="1"/>
</dbReference>
<dbReference type="SUPFAM" id="SSF90123">
    <property type="entry name" value="ABC transporter transmembrane region"/>
    <property type="match status" value="1"/>
</dbReference>
<keyword evidence="5" id="KW-0067">ATP-binding</keyword>
<dbReference type="Pfam" id="PF24357">
    <property type="entry name" value="TMD0_ABC"/>
    <property type="match status" value="1"/>
</dbReference>
<feature type="non-terminal residue" evidence="11">
    <location>
        <position position="745"/>
    </location>
</feature>
<keyword evidence="3 8" id="KW-0812">Transmembrane</keyword>
<evidence type="ECO:0000256" key="8">
    <source>
        <dbReference type="SAM" id="Phobius"/>
    </source>
</evidence>
<dbReference type="InterPro" id="IPR050173">
    <property type="entry name" value="ABC_transporter_C-like"/>
</dbReference>
<feature type="domain" description="ABC transmembrane type-1" evidence="10">
    <location>
        <begin position="278"/>
        <end position="529"/>
    </location>
</feature>
<reference evidence="11 12" key="1">
    <citation type="submission" date="2018-10" db="EMBL/GenBank/DDBJ databases">
        <title>Fifty Aureobasidium pullulans genomes reveal a recombining polyextremotolerant generalist.</title>
        <authorList>
            <person name="Gostincar C."/>
            <person name="Turk M."/>
            <person name="Zajc J."/>
            <person name="Gunde-Cimerman N."/>
        </authorList>
    </citation>
    <scope>NUCLEOTIDE SEQUENCE [LARGE SCALE GENOMIC DNA]</scope>
    <source>
        <strain evidence="11 12">EXF-11900</strain>
    </source>
</reference>
<evidence type="ECO:0000256" key="6">
    <source>
        <dbReference type="ARBA" id="ARBA00022989"/>
    </source>
</evidence>
<dbReference type="Pfam" id="PF00005">
    <property type="entry name" value="ABC_tran"/>
    <property type="match status" value="1"/>
</dbReference>
<accession>A0A4V4HYA2</accession>
<dbReference type="InterPro" id="IPR056227">
    <property type="entry name" value="TMD0_ABC"/>
</dbReference>
<feature type="transmembrane region" description="Helical" evidence="8">
    <location>
        <begin position="502"/>
        <end position="527"/>
    </location>
</feature>
<feature type="transmembrane region" description="Helical" evidence="8">
    <location>
        <begin position="102"/>
        <end position="121"/>
    </location>
</feature>
<sequence>MDSAVCSPAADSAFGPAVEGYRRSFDFTFAFESYFFSIVPSVLLLCFAPLRLKTLSRIRPKIQANAFKYVKLSVIAVLAILQLTLIGLFADSPQLQAWKPATAASVLSFASSIAVLTLSYMEHSRSLRPSMLLNAYLFITTIFDAATLRTLWLLTPFSPRIRNIFTVAFVIKAVVLLLEARGKRNYVKTEQNKSPEDFSGLYGQALLSWLNALVWKGARHLLKPEDLYDISEDVASERLSKRFAEEWERQSKTGPADLKKVIFQLLKRPILVPIVPRLALLALTLCQPLLLKRLLDYLNNSDTESVNIGYGIIGAYLIVYVGLATTSAIYWHRHYRFLSMLRGTLITAVYGKAINLSTVEKDNKASLTLMSTDVERTIRGLIDLHEMWANIFQVAVVTWLIEIELGAACVGPVIIALAATATTICSILGSIKAIKLAGLNARVSNLLRRSRVTELDAANRFRTLSAVSVAIGNVPQLIAPVLTFAIYIGISSKGHHTLDTTRMFTSLALILLASEPLFLLIGGLIELRSAIGCFARLETFLHSESRNDTRTLISPHSNHNQARDKTMLAGSDAIVMHNASFGWKEGSPTTIKEISLRVHTSNLVMVTGPVACGKSTLLKGLLGETPLSKGRVELSSSNIAYCEQTAWLMNASIQRNIINFSEFDSEFYSSVIRACDLDSDLEVLQKGDATVVGSKGFALSGGQKQRIALARAVYARCSIIILDDVFSQLDLSTQSIIFERLLGPQ</sequence>
<dbReference type="InterPro" id="IPR003439">
    <property type="entry name" value="ABC_transporter-like_ATP-bd"/>
</dbReference>
<feature type="domain" description="ABC transporter" evidence="9">
    <location>
        <begin position="574"/>
        <end position="745"/>
    </location>
</feature>